<comment type="caution">
    <text evidence="19">The sequence shown here is derived from an EMBL/GenBank/DDBJ whole genome shotgun (WGS) entry which is preliminary data.</text>
</comment>
<dbReference type="GO" id="GO:0006508">
    <property type="term" value="P:proteolysis"/>
    <property type="evidence" value="ECO:0007669"/>
    <property type="project" value="UniProtKB-KW"/>
</dbReference>
<dbReference type="Gene3D" id="2.40.70.10">
    <property type="entry name" value="Acid Proteases"/>
    <property type="match status" value="2"/>
</dbReference>
<keyword evidence="2 16" id="KW-0645">Protease</keyword>
<evidence type="ECO:0000256" key="2">
    <source>
        <dbReference type="ARBA" id="ARBA00022670"/>
    </source>
</evidence>
<keyword evidence="3 17" id="KW-0732">Signal</keyword>
<dbReference type="AlphaFoldDB" id="A0A068RT80"/>
<dbReference type="PROSITE" id="PS00141">
    <property type="entry name" value="ASP_PROTEASE"/>
    <property type="match status" value="1"/>
</dbReference>
<evidence type="ECO:0000256" key="5">
    <source>
        <dbReference type="ARBA" id="ARBA00022801"/>
    </source>
</evidence>
<dbReference type="MEROPS" id="A01.013"/>
<feature type="active site" evidence="14">
    <location>
        <position position="78"/>
    </location>
</feature>
<comment type="catalytic activity">
    <reaction evidence="9">
        <text>Hydrolysis of proteins, favoring hydrophobic residues at P1 and P1'. Clots milk. Does not accept Lys at P1, and hence does not activate trypsinogen.</text>
        <dbReference type="EC" id="3.4.23.23"/>
    </reaction>
</comment>
<evidence type="ECO:0000313" key="19">
    <source>
        <dbReference type="EMBL" id="CDH52151.1"/>
    </source>
</evidence>
<proteinExistence type="inferred from homology"/>
<protein>
    <recommendedName>
        <fullName evidence="12">Mucorpepsin</fullName>
        <ecNumber evidence="11">3.4.23.23</ecNumber>
    </recommendedName>
    <alternativeName>
        <fullName evidence="13">Mucor rennin</fullName>
    </alternativeName>
</protein>
<dbReference type="InterPro" id="IPR033121">
    <property type="entry name" value="PEPTIDASE_A1"/>
</dbReference>
<dbReference type="PRINTS" id="PR00792">
    <property type="entry name" value="PEPSIN"/>
</dbReference>
<dbReference type="GO" id="GO:0004190">
    <property type="term" value="F:aspartic-type endopeptidase activity"/>
    <property type="evidence" value="ECO:0007669"/>
    <property type="project" value="UniProtKB-KW"/>
</dbReference>
<evidence type="ECO:0000256" key="14">
    <source>
        <dbReference type="PIRSR" id="PIRSR601461-1"/>
    </source>
</evidence>
<keyword evidence="6" id="KW-0865">Zymogen</keyword>
<feature type="signal peptide" evidence="17">
    <location>
        <begin position="1"/>
        <end position="22"/>
    </location>
</feature>
<comment type="similarity">
    <text evidence="1 16">Belongs to the peptidase A1 family.</text>
</comment>
<sequence>MPSFSSRQFVFSLSLIASLASAIPTPEPSPIELPIQWTRRLHRRQEVEANVTYGIGMLEPIVEIGVGTPPQHFTMIFDTGSSDTWVPAKSCHKKDGCMSGRHFDRSKSSTDKSLDMPFIAHYGSGDMKGVYFEDTVTLGGKTHVKHQTLVDVNATAGTFAAQNPNDPLVMDGLFGAGFPDLMVAHWQLNQTNTMPIPISLYENKAISEPLFSVYTGPLGGSAGSIIFGGVHSFAGKLHTASVLKSKVFNGDDTRFYQWRIHVDNITMTTPSSKISSLFKLGKDDDKKQQLVLGYNNPKHSFHVDTGTPISRLPVKEVEYLAATLFGAHNINSTKDGRFFVNACSQFFEEDNAPTLFITVPDTSSKPFQLKLEVDDLLMRNEADADMCLFTFGASNDYLIGNLIMSKYITVFNFGDKTVSFASINKKDDSA</sequence>
<dbReference type="PANTHER" id="PTHR47966">
    <property type="entry name" value="BETA-SITE APP-CLEAVING ENZYME, ISOFORM A-RELATED"/>
    <property type="match status" value="1"/>
</dbReference>
<dbReference type="SUPFAM" id="SSF50630">
    <property type="entry name" value="Acid proteases"/>
    <property type="match status" value="1"/>
</dbReference>
<evidence type="ECO:0000256" key="11">
    <source>
        <dbReference type="ARBA" id="ARBA00067072"/>
    </source>
</evidence>
<dbReference type="STRING" id="1263082.A0A068RT80"/>
<dbReference type="EC" id="3.4.23.23" evidence="11"/>
<dbReference type="InterPro" id="IPR021109">
    <property type="entry name" value="Peptidase_aspartic_dom_sf"/>
</dbReference>
<accession>A0A068RT80</accession>
<evidence type="ECO:0000256" key="7">
    <source>
        <dbReference type="ARBA" id="ARBA00023157"/>
    </source>
</evidence>
<evidence type="ECO:0000256" key="15">
    <source>
        <dbReference type="PIRSR" id="PIRSR601461-2"/>
    </source>
</evidence>
<feature type="disulfide bond" evidence="15">
    <location>
        <begin position="91"/>
        <end position="97"/>
    </location>
</feature>
<dbReference type="PANTHER" id="PTHR47966:SF51">
    <property type="entry name" value="BETA-SITE APP-CLEAVING ENZYME, ISOFORM A-RELATED"/>
    <property type="match status" value="1"/>
</dbReference>
<dbReference type="PROSITE" id="PS51767">
    <property type="entry name" value="PEPTIDASE_A1"/>
    <property type="match status" value="1"/>
</dbReference>
<feature type="domain" description="Peptidase A1" evidence="18">
    <location>
        <begin position="60"/>
        <end position="421"/>
    </location>
</feature>
<feature type="active site" evidence="14">
    <location>
        <position position="304"/>
    </location>
</feature>
<keyword evidence="8" id="KW-0325">Glycoprotein</keyword>
<dbReference type="InterPro" id="IPR034164">
    <property type="entry name" value="Pepsin-like_dom"/>
</dbReference>
<dbReference type="Proteomes" id="UP000027586">
    <property type="component" value="Unassembled WGS sequence"/>
</dbReference>
<keyword evidence="5 16" id="KW-0378">Hydrolase</keyword>
<keyword evidence="4 16" id="KW-0064">Aspartyl protease</keyword>
<dbReference type="EMBL" id="CBTN010000012">
    <property type="protein sequence ID" value="CDH52151.1"/>
    <property type="molecule type" value="Genomic_DNA"/>
</dbReference>
<dbReference type="InterPro" id="IPR001461">
    <property type="entry name" value="Aspartic_peptidase_A1"/>
</dbReference>
<name>A0A068RT80_9FUNG</name>
<evidence type="ECO:0000256" key="12">
    <source>
        <dbReference type="ARBA" id="ARBA00070311"/>
    </source>
</evidence>
<dbReference type="OrthoDB" id="771136at2759"/>
<evidence type="ECO:0000256" key="10">
    <source>
        <dbReference type="ARBA" id="ARBA00059864"/>
    </source>
</evidence>
<dbReference type="FunFam" id="2.40.70.10:FF:000008">
    <property type="entry name" value="Cathepsin D"/>
    <property type="match status" value="1"/>
</dbReference>
<keyword evidence="20" id="KW-1185">Reference proteome</keyword>
<evidence type="ECO:0000256" key="3">
    <source>
        <dbReference type="ARBA" id="ARBA00022729"/>
    </source>
</evidence>
<comment type="function">
    <text evidence="10">This enzyme, capable of clotting milk is frequently used for cheese production.</text>
</comment>
<feature type="chain" id="PRO_5001652757" description="Mucorpepsin" evidence="17">
    <location>
        <begin position="23"/>
        <end position="430"/>
    </location>
</feature>
<dbReference type="VEuPathDB" id="FungiDB:LCOR_03666.1"/>
<evidence type="ECO:0000256" key="9">
    <source>
        <dbReference type="ARBA" id="ARBA00052485"/>
    </source>
</evidence>
<evidence type="ECO:0000256" key="13">
    <source>
        <dbReference type="ARBA" id="ARBA00075933"/>
    </source>
</evidence>
<dbReference type="CDD" id="cd05471">
    <property type="entry name" value="pepsin_like"/>
    <property type="match status" value="1"/>
</dbReference>
<organism evidence="19 20">
    <name type="scientific">Lichtheimia corymbifera JMRC:FSU:9682</name>
    <dbReference type="NCBI Taxonomy" id="1263082"/>
    <lineage>
        <taxon>Eukaryota</taxon>
        <taxon>Fungi</taxon>
        <taxon>Fungi incertae sedis</taxon>
        <taxon>Mucoromycota</taxon>
        <taxon>Mucoromycotina</taxon>
        <taxon>Mucoromycetes</taxon>
        <taxon>Mucorales</taxon>
        <taxon>Lichtheimiaceae</taxon>
        <taxon>Lichtheimia</taxon>
    </lineage>
</organism>
<dbReference type="Pfam" id="PF00026">
    <property type="entry name" value="Asp"/>
    <property type="match status" value="1"/>
</dbReference>
<evidence type="ECO:0000256" key="17">
    <source>
        <dbReference type="SAM" id="SignalP"/>
    </source>
</evidence>
<keyword evidence="7 15" id="KW-1015">Disulfide bond</keyword>
<evidence type="ECO:0000256" key="1">
    <source>
        <dbReference type="ARBA" id="ARBA00007447"/>
    </source>
</evidence>
<evidence type="ECO:0000256" key="4">
    <source>
        <dbReference type="ARBA" id="ARBA00022750"/>
    </source>
</evidence>
<gene>
    <name evidence="19" type="ORF">LCOR_03666.1</name>
</gene>
<evidence type="ECO:0000256" key="8">
    <source>
        <dbReference type="ARBA" id="ARBA00023180"/>
    </source>
</evidence>
<evidence type="ECO:0000256" key="6">
    <source>
        <dbReference type="ARBA" id="ARBA00023145"/>
    </source>
</evidence>
<evidence type="ECO:0000256" key="16">
    <source>
        <dbReference type="RuleBase" id="RU000454"/>
    </source>
</evidence>
<reference evidence="19" key="1">
    <citation type="submission" date="2013-08" db="EMBL/GenBank/DDBJ databases">
        <title>Gene expansion shapes genome architecture in the human pathogen Lichtheimia corymbifera: an evolutionary genomics analysis in the ancient terrestrial Mucorales (Mucoromycotina).</title>
        <authorList>
            <person name="Schwartze V.U."/>
            <person name="Winter S."/>
            <person name="Shelest E."/>
            <person name="Marcet-Houben M."/>
            <person name="Horn F."/>
            <person name="Wehner S."/>
            <person name="Hoffmann K."/>
            <person name="Riege K."/>
            <person name="Sammeth M."/>
            <person name="Nowrousian M."/>
            <person name="Valiante V."/>
            <person name="Linde J."/>
            <person name="Jacobsen I.D."/>
            <person name="Marz M."/>
            <person name="Brakhage A.A."/>
            <person name="Gabaldon T."/>
            <person name="Bocker S."/>
            <person name="Voigt K."/>
        </authorList>
    </citation>
    <scope>NUCLEOTIDE SEQUENCE [LARGE SCALE GENOMIC DNA]</scope>
    <source>
        <strain evidence="19">FSU 9682</strain>
    </source>
</reference>
<dbReference type="InterPro" id="IPR001969">
    <property type="entry name" value="Aspartic_peptidase_AS"/>
</dbReference>
<evidence type="ECO:0000259" key="18">
    <source>
        <dbReference type="PROSITE" id="PS51767"/>
    </source>
</evidence>
<evidence type="ECO:0000313" key="20">
    <source>
        <dbReference type="Proteomes" id="UP000027586"/>
    </source>
</evidence>